<evidence type="ECO:0000256" key="3">
    <source>
        <dbReference type="ARBA" id="ARBA00022692"/>
    </source>
</evidence>
<keyword evidence="5 10" id="KW-0378">Hydrolase</keyword>
<keyword evidence="6 10" id="KW-0862">Zinc</keyword>
<evidence type="ECO:0000313" key="13">
    <source>
        <dbReference type="EMBL" id="KRL89921.1"/>
    </source>
</evidence>
<reference evidence="13 14" key="1">
    <citation type="journal article" date="2015" name="Genome Announc.">
        <title>Expanding the biotechnology potential of lactobacilli through comparative genomics of 213 strains and associated genera.</title>
        <authorList>
            <person name="Sun Z."/>
            <person name="Harris H.M."/>
            <person name="McCann A."/>
            <person name="Guo C."/>
            <person name="Argimon S."/>
            <person name="Zhang W."/>
            <person name="Yang X."/>
            <person name="Jeffery I.B."/>
            <person name="Cooney J.C."/>
            <person name="Kagawa T.F."/>
            <person name="Liu W."/>
            <person name="Song Y."/>
            <person name="Salvetti E."/>
            <person name="Wrobel A."/>
            <person name="Rasinkangas P."/>
            <person name="Parkhill J."/>
            <person name="Rea M.C."/>
            <person name="O'Sullivan O."/>
            <person name="Ritari J."/>
            <person name="Douillard F.P."/>
            <person name="Paul Ross R."/>
            <person name="Yang R."/>
            <person name="Briner A.E."/>
            <person name="Felis G.E."/>
            <person name="de Vos W.M."/>
            <person name="Barrangou R."/>
            <person name="Klaenhammer T.R."/>
            <person name="Caufield P.W."/>
            <person name="Cui Y."/>
            <person name="Zhang H."/>
            <person name="O'Toole P.W."/>
        </authorList>
    </citation>
    <scope>NUCLEOTIDE SEQUENCE [LARGE SCALE GENOMIC DNA]</scope>
    <source>
        <strain evidence="13 14">DSM 15946</strain>
    </source>
</reference>
<feature type="transmembrane region" description="Helical" evidence="11">
    <location>
        <begin position="191"/>
        <end position="219"/>
    </location>
</feature>
<feature type="domain" description="Peptidase M48" evidence="12">
    <location>
        <begin position="86"/>
        <end position="302"/>
    </location>
</feature>
<keyword evidence="9 11" id="KW-0472">Membrane</keyword>
<dbReference type="Proteomes" id="UP000050816">
    <property type="component" value="Unassembled WGS sequence"/>
</dbReference>
<dbReference type="EMBL" id="AZFK01000040">
    <property type="protein sequence ID" value="KRL89921.1"/>
    <property type="molecule type" value="Genomic_DNA"/>
</dbReference>
<dbReference type="CDD" id="cd07340">
    <property type="entry name" value="M48B_Htpx_like"/>
    <property type="match status" value="1"/>
</dbReference>
<gene>
    <name evidence="13" type="ORF">FC43_GL001514</name>
</gene>
<dbReference type="GO" id="GO:0004222">
    <property type="term" value="F:metalloendopeptidase activity"/>
    <property type="evidence" value="ECO:0007669"/>
    <property type="project" value="InterPro"/>
</dbReference>
<evidence type="ECO:0000259" key="12">
    <source>
        <dbReference type="Pfam" id="PF01435"/>
    </source>
</evidence>
<dbReference type="PATRIC" id="fig|1423760.3.peg.1585"/>
<evidence type="ECO:0000256" key="9">
    <source>
        <dbReference type="ARBA" id="ARBA00023136"/>
    </source>
</evidence>
<evidence type="ECO:0000256" key="2">
    <source>
        <dbReference type="ARBA" id="ARBA00022670"/>
    </source>
</evidence>
<sequence>MAFLEELSMLFTQIAQNKRNTRWVLVGYGLLLIAITILFAQVSWQVALGFALFGLGYVWYFYYHATRYLMRVTNAQAVSRVDAPVLYELVEELCLAGGLPMPALYVTPDEEPNAFATGRDPEHASLAVTAGLLAMMDQEELRGVLGHELAHIRNYDIRVTTLTAALVQLVLLTGVTLVAFGWGLFASRVGGWLKLVLVIFGVAVLGLGLPLLVLGFPLAKLMFFALSRQREYLADAGSADLTRDPRGLISALQKLAALPAPGEATNLVVNSLAFNAAPPQRWWANLLADHPALEKRITRLQASAQ</sequence>
<evidence type="ECO:0000256" key="10">
    <source>
        <dbReference type="RuleBase" id="RU003983"/>
    </source>
</evidence>
<dbReference type="AlphaFoldDB" id="A0A0R1U9E9"/>
<feature type="transmembrane region" description="Helical" evidence="11">
    <location>
        <begin position="21"/>
        <end position="40"/>
    </location>
</feature>
<evidence type="ECO:0000256" key="5">
    <source>
        <dbReference type="ARBA" id="ARBA00022801"/>
    </source>
</evidence>
<keyword evidence="7 11" id="KW-1133">Transmembrane helix</keyword>
<comment type="caution">
    <text evidence="13">The sequence shown here is derived from an EMBL/GenBank/DDBJ whole genome shotgun (WGS) entry which is preliminary data.</text>
</comment>
<accession>A0A0R1U9E9</accession>
<dbReference type="PANTHER" id="PTHR43221:SF2">
    <property type="entry name" value="PROTEASE HTPX HOMOLOG"/>
    <property type="match status" value="1"/>
</dbReference>
<evidence type="ECO:0000256" key="4">
    <source>
        <dbReference type="ARBA" id="ARBA00022723"/>
    </source>
</evidence>
<evidence type="ECO:0000256" key="1">
    <source>
        <dbReference type="ARBA" id="ARBA00022475"/>
    </source>
</evidence>
<feature type="transmembrane region" description="Helical" evidence="11">
    <location>
        <begin position="162"/>
        <end position="185"/>
    </location>
</feature>
<name>A0A0R1U9E9_9LACO</name>
<keyword evidence="13" id="KW-0346">Stress response</keyword>
<comment type="similarity">
    <text evidence="10">Belongs to the peptidase M48 family.</text>
</comment>
<proteinExistence type="inferred from homology"/>
<evidence type="ECO:0000256" key="8">
    <source>
        <dbReference type="ARBA" id="ARBA00023049"/>
    </source>
</evidence>
<dbReference type="Pfam" id="PF01435">
    <property type="entry name" value="Peptidase_M48"/>
    <property type="match status" value="1"/>
</dbReference>
<dbReference type="InterPro" id="IPR001915">
    <property type="entry name" value="Peptidase_M48"/>
</dbReference>
<evidence type="ECO:0000256" key="11">
    <source>
        <dbReference type="SAM" id="Phobius"/>
    </source>
</evidence>
<keyword evidence="8 10" id="KW-0482">Metalloprotease</keyword>
<keyword evidence="1" id="KW-1003">Cell membrane</keyword>
<dbReference type="InterPro" id="IPR050083">
    <property type="entry name" value="HtpX_protease"/>
</dbReference>
<feature type="transmembrane region" description="Helical" evidence="11">
    <location>
        <begin position="46"/>
        <end position="63"/>
    </location>
</feature>
<organism evidence="13 14">
    <name type="scientific">Limosilactobacillus ingluviei DSM 15946</name>
    <dbReference type="NCBI Taxonomy" id="1423760"/>
    <lineage>
        <taxon>Bacteria</taxon>
        <taxon>Bacillati</taxon>
        <taxon>Bacillota</taxon>
        <taxon>Bacilli</taxon>
        <taxon>Lactobacillales</taxon>
        <taxon>Lactobacillaceae</taxon>
        <taxon>Limosilactobacillus</taxon>
    </lineage>
</organism>
<dbReference type="GO" id="GO:0006508">
    <property type="term" value="P:proteolysis"/>
    <property type="evidence" value="ECO:0007669"/>
    <property type="project" value="UniProtKB-KW"/>
</dbReference>
<evidence type="ECO:0000256" key="6">
    <source>
        <dbReference type="ARBA" id="ARBA00022833"/>
    </source>
</evidence>
<dbReference type="GO" id="GO:0046872">
    <property type="term" value="F:metal ion binding"/>
    <property type="evidence" value="ECO:0007669"/>
    <property type="project" value="UniProtKB-KW"/>
</dbReference>
<keyword evidence="2 10" id="KW-0645">Protease</keyword>
<dbReference type="PANTHER" id="PTHR43221">
    <property type="entry name" value="PROTEASE HTPX"/>
    <property type="match status" value="1"/>
</dbReference>
<evidence type="ECO:0000256" key="7">
    <source>
        <dbReference type="ARBA" id="ARBA00022989"/>
    </source>
</evidence>
<protein>
    <submittedName>
        <fullName evidence="13">Heat shock protein HtpX</fullName>
    </submittedName>
</protein>
<keyword evidence="4" id="KW-0479">Metal-binding</keyword>
<evidence type="ECO:0000313" key="14">
    <source>
        <dbReference type="Proteomes" id="UP000050816"/>
    </source>
</evidence>
<dbReference type="Gene3D" id="3.30.2010.10">
    <property type="entry name" value="Metalloproteases ('zincins'), catalytic domain"/>
    <property type="match status" value="1"/>
</dbReference>
<keyword evidence="3 11" id="KW-0812">Transmembrane</keyword>
<comment type="cofactor">
    <cofactor evidence="10">
        <name>Zn(2+)</name>
        <dbReference type="ChEBI" id="CHEBI:29105"/>
    </cofactor>
    <text evidence="10">Binds 1 zinc ion per subunit.</text>
</comment>